<feature type="transmembrane region" description="Helical" evidence="1">
    <location>
        <begin position="43"/>
        <end position="66"/>
    </location>
</feature>
<dbReference type="Pfam" id="PF01757">
    <property type="entry name" value="Acyl_transf_3"/>
    <property type="match status" value="1"/>
</dbReference>
<dbReference type="EMBL" id="BMDJ01000002">
    <property type="protein sequence ID" value="GGI23836.1"/>
    <property type="molecule type" value="Genomic_DNA"/>
</dbReference>
<dbReference type="Proteomes" id="UP000645390">
    <property type="component" value="Unassembled WGS sequence"/>
</dbReference>
<feature type="transmembrane region" description="Helical" evidence="1">
    <location>
        <begin position="292"/>
        <end position="312"/>
    </location>
</feature>
<evidence type="ECO:0000313" key="3">
    <source>
        <dbReference type="EMBL" id="GGI23836.1"/>
    </source>
</evidence>
<feature type="transmembrane region" description="Helical" evidence="1">
    <location>
        <begin position="146"/>
        <end position="165"/>
    </location>
</feature>
<comment type="caution">
    <text evidence="3">The sequence shown here is derived from an EMBL/GenBank/DDBJ whole genome shotgun (WGS) entry which is preliminary data.</text>
</comment>
<feature type="transmembrane region" description="Helical" evidence="1">
    <location>
        <begin position="234"/>
        <end position="254"/>
    </location>
</feature>
<feature type="transmembrane region" description="Helical" evidence="1">
    <location>
        <begin position="86"/>
        <end position="106"/>
    </location>
</feature>
<feature type="transmembrane region" description="Helical" evidence="1">
    <location>
        <begin position="172"/>
        <end position="189"/>
    </location>
</feature>
<dbReference type="PANTHER" id="PTHR23028:SF134">
    <property type="entry name" value="PUTATIVE (AFU_ORTHOLOGUE AFUA_4G08520)-RELATED"/>
    <property type="match status" value="1"/>
</dbReference>
<dbReference type="PANTHER" id="PTHR23028">
    <property type="entry name" value="ACETYLTRANSFERASE"/>
    <property type="match status" value="1"/>
</dbReference>
<dbReference type="GO" id="GO:0016746">
    <property type="term" value="F:acyltransferase activity"/>
    <property type="evidence" value="ECO:0007669"/>
    <property type="project" value="UniProtKB-KW"/>
</dbReference>
<gene>
    <name evidence="3" type="ORF">GCM10008119_09650</name>
</gene>
<protein>
    <submittedName>
        <fullName evidence="3">Acyltransferase</fullName>
    </submittedName>
</protein>
<feature type="domain" description="Acyltransferase 3" evidence="2">
    <location>
        <begin position="15"/>
        <end position="335"/>
    </location>
</feature>
<keyword evidence="3" id="KW-0012">Acyltransferase</keyword>
<proteinExistence type="predicted"/>
<keyword evidence="1" id="KW-0812">Transmembrane</keyword>
<accession>A0ABQ2BFQ7</accession>
<name>A0ABQ2BFQ7_9SPHI</name>
<dbReference type="InterPro" id="IPR050879">
    <property type="entry name" value="Acyltransferase_3"/>
</dbReference>
<feature type="transmembrane region" description="Helical" evidence="1">
    <location>
        <begin position="318"/>
        <end position="340"/>
    </location>
</feature>
<dbReference type="InterPro" id="IPR002656">
    <property type="entry name" value="Acyl_transf_3_dom"/>
</dbReference>
<keyword evidence="1" id="KW-0472">Membrane</keyword>
<feature type="transmembrane region" description="Helical" evidence="1">
    <location>
        <begin position="118"/>
        <end position="140"/>
    </location>
</feature>
<reference evidence="4" key="1">
    <citation type="journal article" date="2019" name="Int. J. Syst. Evol. Microbiol.">
        <title>The Global Catalogue of Microorganisms (GCM) 10K type strain sequencing project: providing services to taxonomists for standard genome sequencing and annotation.</title>
        <authorList>
            <consortium name="The Broad Institute Genomics Platform"/>
            <consortium name="The Broad Institute Genome Sequencing Center for Infectious Disease"/>
            <person name="Wu L."/>
            <person name="Ma J."/>
        </authorList>
    </citation>
    <scope>NUCLEOTIDE SEQUENCE [LARGE SCALE GENOMIC DNA]</scope>
    <source>
        <strain evidence="4">CCM 8939</strain>
    </source>
</reference>
<feature type="transmembrane region" description="Helical" evidence="1">
    <location>
        <begin position="260"/>
        <end position="280"/>
    </location>
</feature>
<organism evidence="3 4">
    <name type="scientific">Pedobacter mendelii</name>
    <dbReference type="NCBI Taxonomy" id="1908240"/>
    <lineage>
        <taxon>Bacteria</taxon>
        <taxon>Pseudomonadati</taxon>
        <taxon>Bacteroidota</taxon>
        <taxon>Sphingobacteriia</taxon>
        <taxon>Sphingobacteriales</taxon>
        <taxon>Sphingobacteriaceae</taxon>
        <taxon>Pedobacter</taxon>
    </lineage>
</organism>
<keyword evidence="1" id="KW-1133">Transmembrane helix</keyword>
<keyword evidence="3" id="KW-0808">Transferase</keyword>
<keyword evidence="4" id="KW-1185">Reference proteome</keyword>
<feature type="transmembrane region" description="Helical" evidence="1">
    <location>
        <begin position="209"/>
        <end position="227"/>
    </location>
</feature>
<sequence length="353" mass="40050">MNYNSTNSRQHFEILDGLRGIAAVFVVAFHFMEMTISDYSKIIIGHSFLAVDFFFCLSGFVIAYSYDGRIKKLGTLSFLKLRLIRLHPLVVLGTLLGLLALLFDPFTDQGKLPGYSEIIPMATTSVFLLPFPVLAARGFALFALNAPAWSLFWEYIANVFYAIVLSRISRKYLSTMLLISAALVGWVILKSGSLTGGWNYETFWDGGARVSYSFIAGVLVYRFNWIIKNKFGFMGITVLLILAFIIPFSVWNWISEPIVVLLYFPLLVGLGAGATLTPNLKKLCNFSGNISYPLYMTHYSVIWIFLNFYSHYKPITHINLFITFSVFVLIGFAYLVLVFYDIPVRTYLKRKIS</sequence>
<evidence type="ECO:0000259" key="2">
    <source>
        <dbReference type="Pfam" id="PF01757"/>
    </source>
</evidence>
<evidence type="ECO:0000313" key="4">
    <source>
        <dbReference type="Proteomes" id="UP000645390"/>
    </source>
</evidence>
<evidence type="ECO:0000256" key="1">
    <source>
        <dbReference type="SAM" id="Phobius"/>
    </source>
</evidence>
<dbReference type="RefSeq" id="WP_188412124.1">
    <property type="nucleotide sequence ID" value="NZ_BMDJ01000002.1"/>
</dbReference>